<protein>
    <submittedName>
        <fullName evidence="1">Uncharacterized protein</fullName>
    </submittedName>
</protein>
<sequence length="77" mass="8884">MLSNRYIVNKQSHKAYKLNDIPFKSNTLYTRFEHSALSQLPEHAYKLVTADLQLTDVLILDTITKGCELALYEVIEL</sequence>
<gene>
    <name evidence="1" type="ORF">CWO36_21210</name>
</gene>
<dbReference type="EMBL" id="PIGA01000045">
    <property type="protein sequence ID" value="PTP14453.1"/>
    <property type="molecule type" value="Genomic_DNA"/>
</dbReference>
<reference evidence="1 2" key="1">
    <citation type="submission" date="2017-11" db="EMBL/GenBank/DDBJ databases">
        <title>Population delineation of vibrios coincides with oyster pathogenicity.</title>
        <authorList>
            <person name="Bruto M."/>
            <person name="Labreuche Y."/>
            <person name="James A."/>
            <person name="Piel D."/>
            <person name="Chenivesse S."/>
            <person name="Petton B."/>
            <person name="Polz M.F."/>
            <person name="Le Roux F."/>
        </authorList>
    </citation>
    <scope>NUCLEOTIDE SEQUENCE [LARGE SCALE GENOMIC DNA]</scope>
    <source>
        <strain evidence="1 2">1F_55</strain>
    </source>
</reference>
<dbReference type="RefSeq" id="WP_017087569.1">
    <property type="nucleotide sequence ID" value="NZ_CAWNZY010000057.1"/>
</dbReference>
<proteinExistence type="predicted"/>
<organism evidence="1 2">
    <name type="scientific">Vibrio splendidus</name>
    <dbReference type="NCBI Taxonomy" id="29497"/>
    <lineage>
        <taxon>Bacteria</taxon>
        <taxon>Pseudomonadati</taxon>
        <taxon>Pseudomonadota</taxon>
        <taxon>Gammaproteobacteria</taxon>
        <taxon>Vibrionales</taxon>
        <taxon>Vibrionaceae</taxon>
        <taxon>Vibrio</taxon>
    </lineage>
</organism>
<name>A0A2T5E558_VIBSP</name>
<evidence type="ECO:0000313" key="2">
    <source>
        <dbReference type="Proteomes" id="UP000244080"/>
    </source>
</evidence>
<accession>A0A2T5E558</accession>
<evidence type="ECO:0000313" key="1">
    <source>
        <dbReference type="EMBL" id="PTP14453.1"/>
    </source>
</evidence>
<dbReference type="AlphaFoldDB" id="A0A2T5E558"/>
<comment type="caution">
    <text evidence="1">The sequence shown here is derived from an EMBL/GenBank/DDBJ whole genome shotgun (WGS) entry which is preliminary data.</text>
</comment>
<dbReference type="Proteomes" id="UP000244080">
    <property type="component" value="Unassembled WGS sequence"/>
</dbReference>